<evidence type="ECO:0000256" key="9">
    <source>
        <dbReference type="ARBA" id="ARBA00031449"/>
    </source>
</evidence>
<keyword evidence="7" id="KW-0862">Zinc</keyword>
<evidence type="ECO:0000256" key="3">
    <source>
        <dbReference type="ARBA" id="ARBA00008900"/>
    </source>
</evidence>
<evidence type="ECO:0000313" key="11">
    <source>
        <dbReference type="EMBL" id="MFD2117326.1"/>
    </source>
</evidence>
<evidence type="ECO:0000256" key="10">
    <source>
        <dbReference type="ARBA" id="ARBA00048807"/>
    </source>
</evidence>
<evidence type="ECO:0000256" key="5">
    <source>
        <dbReference type="ARBA" id="ARBA00018141"/>
    </source>
</evidence>
<evidence type="ECO:0000256" key="7">
    <source>
        <dbReference type="ARBA" id="ARBA00022833"/>
    </source>
</evidence>
<evidence type="ECO:0000256" key="8">
    <source>
        <dbReference type="ARBA" id="ARBA00023239"/>
    </source>
</evidence>
<protein>
    <recommendedName>
        <fullName evidence="5">6-carboxy-5,6,7,8-tetrahydropterin synthase</fullName>
        <ecNumber evidence="4">4.1.2.50</ecNumber>
    </recommendedName>
    <alternativeName>
        <fullName evidence="9">Queuosine biosynthesis protein QueD</fullName>
    </alternativeName>
</protein>
<keyword evidence="12" id="KW-1185">Reference proteome</keyword>
<proteinExistence type="inferred from homology"/>
<dbReference type="PIRSF" id="PIRSF006113">
    <property type="entry name" value="PTP_synth"/>
    <property type="match status" value="1"/>
</dbReference>
<dbReference type="Pfam" id="PF01242">
    <property type="entry name" value="PTPS"/>
    <property type="match status" value="1"/>
</dbReference>
<dbReference type="SUPFAM" id="SSF55620">
    <property type="entry name" value="Tetrahydrobiopterin biosynthesis enzymes-like"/>
    <property type="match status" value="1"/>
</dbReference>
<dbReference type="PANTHER" id="PTHR12589">
    <property type="entry name" value="PYRUVOYL TETRAHYDROBIOPTERIN SYNTHASE"/>
    <property type="match status" value="1"/>
</dbReference>
<dbReference type="NCBIfam" id="TIGR03367">
    <property type="entry name" value="queuosine_QueD"/>
    <property type="match status" value="1"/>
</dbReference>
<keyword evidence="6" id="KW-0479">Metal-binding</keyword>
<dbReference type="InterPro" id="IPR038418">
    <property type="entry name" value="6-PTP_synth/QueD_sf"/>
</dbReference>
<keyword evidence="8 11" id="KW-0456">Lyase</keyword>
<evidence type="ECO:0000256" key="6">
    <source>
        <dbReference type="ARBA" id="ARBA00022723"/>
    </source>
</evidence>
<accession>A0ABW4YNU4</accession>
<comment type="cofactor">
    <cofactor evidence="1">
        <name>Zn(2+)</name>
        <dbReference type="ChEBI" id="CHEBI:29105"/>
    </cofactor>
</comment>
<dbReference type="PANTHER" id="PTHR12589:SF7">
    <property type="entry name" value="6-PYRUVOYL TETRAHYDROBIOPTERIN SYNTHASE"/>
    <property type="match status" value="1"/>
</dbReference>
<evidence type="ECO:0000256" key="2">
    <source>
        <dbReference type="ARBA" id="ARBA00005061"/>
    </source>
</evidence>
<dbReference type="Gene3D" id="3.30.479.10">
    <property type="entry name" value="6-pyruvoyl tetrahydropterin synthase/QueD"/>
    <property type="match status" value="1"/>
</dbReference>
<evidence type="ECO:0000256" key="4">
    <source>
        <dbReference type="ARBA" id="ARBA00012982"/>
    </source>
</evidence>
<dbReference type="RefSeq" id="WP_377774374.1">
    <property type="nucleotide sequence ID" value="NZ_JBHUHO010000039.1"/>
</dbReference>
<name>A0ABW4YNU4_9BACL</name>
<dbReference type="Proteomes" id="UP001597362">
    <property type="component" value="Unassembled WGS sequence"/>
</dbReference>
<evidence type="ECO:0000313" key="12">
    <source>
        <dbReference type="Proteomes" id="UP001597362"/>
    </source>
</evidence>
<dbReference type="InterPro" id="IPR007115">
    <property type="entry name" value="6-PTP_synth/QueD"/>
</dbReference>
<organism evidence="11 12">
    <name type="scientific">Paenibacillus yanchengensis</name>
    <dbReference type="NCBI Taxonomy" id="2035833"/>
    <lineage>
        <taxon>Bacteria</taxon>
        <taxon>Bacillati</taxon>
        <taxon>Bacillota</taxon>
        <taxon>Bacilli</taxon>
        <taxon>Bacillales</taxon>
        <taxon>Paenibacillaceae</taxon>
        <taxon>Paenibacillus</taxon>
    </lineage>
</organism>
<evidence type="ECO:0000256" key="1">
    <source>
        <dbReference type="ARBA" id="ARBA00001947"/>
    </source>
</evidence>
<dbReference type="GO" id="GO:0070497">
    <property type="term" value="F:6-carboxytetrahydropterin synthase activity"/>
    <property type="evidence" value="ECO:0007669"/>
    <property type="project" value="UniProtKB-EC"/>
</dbReference>
<gene>
    <name evidence="11" type="primary">queD</name>
    <name evidence="11" type="ORF">ACFSJH_16475</name>
</gene>
<comment type="catalytic activity">
    <reaction evidence="10">
        <text>7,8-dihydroneopterin 3'-triphosphate + H2O = 6-carboxy-5,6,7,8-tetrahydropterin + triphosphate + acetaldehyde + 2 H(+)</text>
        <dbReference type="Rhea" id="RHEA:27966"/>
        <dbReference type="ChEBI" id="CHEBI:15343"/>
        <dbReference type="ChEBI" id="CHEBI:15377"/>
        <dbReference type="ChEBI" id="CHEBI:15378"/>
        <dbReference type="ChEBI" id="CHEBI:18036"/>
        <dbReference type="ChEBI" id="CHEBI:58462"/>
        <dbReference type="ChEBI" id="CHEBI:61032"/>
        <dbReference type="EC" id="4.1.2.50"/>
    </reaction>
</comment>
<reference evidence="12" key="1">
    <citation type="journal article" date="2019" name="Int. J. Syst. Evol. Microbiol.">
        <title>The Global Catalogue of Microorganisms (GCM) 10K type strain sequencing project: providing services to taxonomists for standard genome sequencing and annotation.</title>
        <authorList>
            <consortium name="The Broad Institute Genomics Platform"/>
            <consortium name="The Broad Institute Genome Sequencing Center for Infectious Disease"/>
            <person name="Wu L."/>
            <person name="Ma J."/>
        </authorList>
    </citation>
    <scope>NUCLEOTIDE SEQUENCE [LARGE SCALE GENOMIC DNA]</scope>
    <source>
        <strain evidence="12">GH52</strain>
    </source>
</reference>
<dbReference type="EMBL" id="JBHUHO010000039">
    <property type="protein sequence ID" value="MFD2117326.1"/>
    <property type="molecule type" value="Genomic_DNA"/>
</dbReference>
<dbReference type="EC" id="4.1.2.50" evidence="4"/>
<comment type="caution">
    <text evidence="11">The sequence shown here is derived from an EMBL/GenBank/DDBJ whole genome shotgun (WGS) entry which is preliminary data.</text>
</comment>
<sequence length="152" mass="17942">MLQQIYAIPPHPYTYELNKDFHFSAAHYIPHQEAGKCQQVHGHTYFVNVTIGGNELDASGFLINFTFLKKLIHEQFDHQMLNDQTKYFNNIDAAYFPTTEVVARTIYDIVQAHLDTLHHRPQCLQIYLRETPSSYCIYRPKKLLNWQQEEQV</sequence>
<comment type="similarity">
    <text evidence="3">Belongs to the PTPS family. QueD subfamily.</text>
</comment>
<comment type="pathway">
    <text evidence="2">Purine metabolism; 7-cyano-7-deazaguanine biosynthesis.</text>
</comment>